<evidence type="ECO:0000313" key="5">
    <source>
        <dbReference type="EMBL" id="GED96718.1"/>
    </source>
</evidence>
<dbReference type="PANTHER" id="PTHR37042:SF4">
    <property type="entry name" value="OUTER MEMBRANE PROTEIN RV1973"/>
    <property type="match status" value="1"/>
</dbReference>
<keyword evidence="2 4" id="KW-0472">Membrane</keyword>
<gene>
    <name evidence="5" type="ORF">nbrc107697_07570</name>
</gene>
<dbReference type="PANTHER" id="PTHR37042">
    <property type="entry name" value="OUTER MEMBRANE PROTEIN RV1973"/>
    <property type="match status" value="1"/>
</dbReference>
<keyword evidence="4" id="KW-1133">Transmembrane helix</keyword>
<evidence type="ECO:0000313" key="6">
    <source>
        <dbReference type="Proteomes" id="UP000444980"/>
    </source>
</evidence>
<feature type="region of interest" description="Disordered" evidence="3">
    <location>
        <begin position="1"/>
        <end position="28"/>
    </location>
</feature>
<dbReference type="RefSeq" id="WP_161926149.1">
    <property type="nucleotide sequence ID" value="NZ_BJOU01000001.1"/>
</dbReference>
<dbReference type="AlphaFoldDB" id="A0A7M3SVP4"/>
<accession>A0A7M3SVP4</accession>
<organism evidence="5 6">
    <name type="scientific">Gordonia crocea</name>
    <dbReference type="NCBI Taxonomy" id="589162"/>
    <lineage>
        <taxon>Bacteria</taxon>
        <taxon>Bacillati</taxon>
        <taxon>Actinomycetota</taxon>
        <taxon>Actinomycetes</taxon>
        <taxon>Mycobacteriales</taxon>
        <taxon>Gordoniaceae</taxon>
        <taxon>Gordonia</taxon>
    </lineage>
</organism>
<protein>
    <recommendedName>
        <fullName evidence="7">Mce-associated membrane protein</fullName>
    </recommendedName>
</protein>
<comment type="subcellular location">
    <subcellularLocation>
        <location evidence="1">Membrane</location>
    </subcellularLocation>
</comment>
<evidence type="ECO:0008006" key="7">
    <source>
        <dbReference type="Google" id="ProtNLM"/>
    </source>
</evidence>
<sequence length="212" mass="23165">MTDVDRSDDAGEPDPVPAEDGDARSSRRWVARTAPPLPRPSLPALSLPSLAVRRWVLGGVGAILLAALVFCALGWRSSAADLRAARAEQADIAATSQVARDYTLRSLTYDHRRLDDFFSGVNRGATPGLRAKYREVRETLTDIMSKSQVVASGEVLGTTVTSKKPGRYEFLVFATQKTQNIQQPEPAEVPNLLKVTVVRSDGKWLVDDYASR</sequence>
<name>A0A7M3SVP4_9ACTN</name>
<dbReference type="Proteomes" id="UP000444980">
    <property type="component" value="Unassembled WGS sequence"/>
</dbReference>
<keyword evidence="4" id="KW-0812">Transmembrane</keyword>
<proteinExistence type="predicted"/>
<evidence type="ECO:0000256" key="3">
    <source>
        <dbReference type="SAM" id="MobiDB-lite"/>
    </source>
</evidence>
<dbReference type="GO" id="GO:0016020">
    <property type="term" value="C:membrane"/>
    <property type="evidence" value="ECO:0007669"/>
    <property type="project" value="UniProtKB-SubCell"/>
</dbReference>
<keyword evidence="6" id="KW-1185">Reference proteome</keyword>
<evidence type="ECO:0000256" key="4">
    <source>
        <dbReference type="SAM" id="Phobius"/>
    </source>
</evidence>
<dbReference type="OrthoDB" id="4373442at2"/>
<feature type="transmembrane region" description="Helical" evidence="4">
    <location>
        <begin position="55"/>
        <end position="75"/>
    </location>
</feature>
<evidence type="ECO:0000256" key="2">
    <source>
        <dbReference type="ARBA" id="ARBA00023136"/>
    </source>
</evidence>
<comment type="caution">
    <text evidence="5">The sequence shown here is derived from an EMBL/GenBank/DDBJ whole genome shotgun (WGS) entry which is preliminary data.</text>
</comment>
<dbReference type="EMBL" id="BJOU01000001">
    <property type="protein sequence ID" value="GED96718.1"/>
    <property type="molecule type" value="Genomic_DNA"/>
</dbReference>
<evidence type="ECO:0000256" key="1">
    <source>
        <dbReference type="ARBA" id="ARBA00004370"/>
    </source>
</evidence>
<reference evidence="6" key="1">
    <citation type="submission" date="2019-06" db="EMBL/GenBank/DDBJ databases">
        <title>Gordonia isolated from sludge of a wastewater treatment plant.</title>
        <authorList>
            <person name="Tamura T."/>
            <person name="Aoyama K."/>
            <person name="Kang Y."/>
            <person name="Saito S."/>
            <person name="Akiyama N."/>
            <person name="Yazawa K."/>
            <person name="Gonoi T."/>
            <person name="Mikami Y."/>
        </authorList>
    </citation>
    <scope>NUCLEOTIDE SEQUENCE [LARGE SCALE GENOMIC DNA]</scope>
    <source>
        <strain evidence="6">NBRC 107697</strain>
    </source>
</reference>